<dbReference type="InterPro" id="IPR014284">
    <property type="entry name" value="RNA_pol_sigma-70_dom"/>
</dbReference>
<dbReference type="Pfam" id="PF08281">
    <property type="entry name" value="Sigma70_r4_2"/>
    <property type="match status" value="1"/>
</dbReference>
<dbReference type="OrthoDB" id="3211555at2"/>
<dbReference type="InterPro" id="IPR052704">
    <property type="entry name" value="ECF_Sigma-70_Domain"/>
</dbReference>
<dbReference type="Gene3D" id="1.10.1740.10">
    <property type="match status" value="1"/>
</dbReference>
<dbReference type="Pfam" id="PF04542">
    <property type="entry name" value="Sigma70_r2"/>
    <property type="match status" value="1"/>
</dbReference>
<dbReference type="GO" id="GO:0003677">
    <property type="term" value="F:DNA binding"/>
    <property type="evidence" value="ECO:0007669"/>
    <property type="project" value="InterPro"/>
</dbReference>
<keyword evidence="5" id="KW-1185">Reference proteome</keyword>
<accession>A0A843YSC2</accession>
<name>A0A843YSC2_9BURK</name>
<dbReference type="GO" id="GO:0016987">
    <property type="term" value="F:sigma factor activity"/>
    <property type="evidence" value="ECO:0007669"/>
    <property type="project" value="InterPro"/>
</dbReference>
<dbReference type="InterPro" id="IPR036388">
    <property type="entry name" value="WH-like_DNA-bd_sf"/>
</dbReference>
<dbReference type="NCBIfam" id="NF007214">
    <property type="entry name" value="PRK09636.1"/>
    <property type="match status" value="1"/>
</dbReference>
<dbReference type="NCBIfam" id="TIGR02937">
    <property type="entry name" value="sigma70-ECF"/>
    <property type="match status" value="1"/>
</dbReference>
<reference evidence="4 5" key="1">
    <citation type="submission" date="2019-10" db="EMBL/GenBank/DDBJ databases">
        <title>Glaciimonas soli sp. nov., a psychrophilic bacterium isolated from the forest soil of a high elevation mountain in Taiwan.</title>
        <authorList>
            <person name="Wang L.-T."/>
            <person name="Shieh W.Y."/>
        </authorList>
    </citation>
    <scope>NUCLEOTIDE SEQUENCE [LARGE SCALE GENOMIC DNA]</scope>
    <source>
        <strain evidence="4 5">GS1</strain>
    </source>
</reference>
<evidence type="ECO:0000259" key="2">
    <source>
        <dbReference type="Pfam" id="PF04542"/>
    </source>
</evidence>
<organism evidence="4 5">
    <name type="scientific">Glaciimonas soli</name>
    <dbReference type="NCBI Taxonomy" id="2590999"/>
    <lineage>
        <taxon>Bacteria</taxon>
        <taxon>Pseudomonadati</taxon>
        <taxon>Pseudomonadota</taxon>
        <taxon>Betaproteobacteria</taxon>
        <taxon>Burkholderiales</taxon>
        <taxon>Oxalobacteraceae</taxon>
        <taxon>Glaciimonas</taxon>
    </lineage>
</organism>
<evidence type="ECO:0000259" key="3">
    <source>
        <dbReference type="Pfam" id="PF08281"/>
    </source>
</evidence>
<comment type="subunit">
    <text evidence="1">Interacts transiently with the RNA polymerase catalytic core formed by RpoA, RpoB, RpoC and RpoZ (2 alpha, 1 beta, 1 beta' and 1 omega subunit) to form the RNA polymerase holoenzyme that can initiate transcription.</text>
</comment>
<comment type="caution">
    <text evidence="4">The sequence shown here is derived from an EMBL/GenBank/DDBJ whole genome shotgun (WGS) entry which is preliminary data.</text>
</comment>
<dbReference type="InterPro" id="IPR013324">
    <property type="entry name" value="RNA_pol_sigma_r3/r4-like"/>
</dbReference>
<evidence type="ECO:0000256" key="1">
    <source>
        <dbReference type="ARBA" id="ARBA00011344"/>
    </source>
</evidence>
<dbReference type="GO" id="GO:0006352">
    <property type="term" value="P:DNA-templated transcription initiation"/>
    <property type="evidence" value="ECO:0007669"/>
    <property type="project" value="InterPro"/>
</dbReference>
<dbReference type="InterPro" id="IPR013325">
    <property type="entry name" value="RNA_pol_sigma_r2"/>
</dbReference>
<feature type="domain" description="RNA polymerase sigma-70 region 2" evidence="2">
    <location>
        <begin position="8"/>
        <end position="69"/>
    </location>
</feature>
<dbReference type="AlphaFoldDB" id="A0A843YSC2"/>
<gene>
    <name evidence="4" type="ORF">GEV47_09390</name>
</gene>
<dbReference type="RefSeq" id="WP_153234505.1">
    <property type="nucleotide sequence ID" value="NZ_WINI01000004.1"/>
</dbReference>
<dbReference type="SUPFAM" id="SSF88659">
    <property type="entry name" value="Sigma3 and sigma4 domains of RNA polymerase sigma factors"/>
    <property type="match status" value="1"/>
</dbReference>
<dbReference type="SUPFAM" id="SSF54427">
    <property type="entry name" value="NTF2-like"/>
    <property type="match status" value="1"/>
</dbReference>
<dbReference type="PANTHER" id="PTHR30173:SF36">
    <property type="entry name" value="ECF RNA POLYMERASE SIGMA FACTOR SIGJ"/>
    <property type="match status" value="1"/>
</dbReference>
<dbReference type="InterPro" id="IPR007627">
    <property type="entry name" value="RNA_pol_sigma70_r2"/>
</dbReference>
<dbReference type="InterPro" id="IPR013249">
    <property type="entry name" value="RNA_pol_sigma70_r4_t2"/>
</dbReference>
<dbReference type="EMBL" id="WINI01000004">
    <property type="protein sequence ID" value="MQR00897.1"/>
    <property type="molecule type" value="Genomic_DNA"/>
</dbReference>
<evidence type="ECO:0000313" key="4">
    <source>
        <dbReference type="EMBL" id="MQR00897.1"/>
    </source>
</evidence>
<dbReference type="SUPFAM" id="SSF88946">
    <property type="entry name" value="Sigma2 domain of RNA polymerase sigma factors"/>
    <property type="match status" value="1"/>
</dbReference>
<protein>
    <submittedName>
        <fullName evidence="4">Sigma-70 family RNA polymerase sigma factor</fullName>
    </submittedName>
</protein>
<evidence type="ECO:0000313" key="5">
    <source>
        <dbReference type="Proteomes" id="UP000451565"/>
    </source>
</evidence>
<dbReference type="Gene3D" id="1.10.10.10">
    <property type="entry name" value="Winged helix-like DNA-binding domain superfamily/Winged helix DNA-binding domain"/>
    <property type="match status" value="1"/>
</dbReference>
<proteinExistence type="predicted"/>
<sequence length="308" mass="34592">MHTQISAFHQHRKRLFGIAYRMLGTHADAEDVLQDAYLRWHALSAQPENPEAWLVTVVTRLCIDRLRKVKLERENYIGAWLPEPLIATDIDHHSPEWMVEFASDVSTAFLVVLERLGPEERAAFLLHDVFELDYSEIANMLDKTEASCRQLVSRARGRVRQSDAKPVAAVKHVVSPEMHLQLLQQFMVASKSGDRAHLEALFTSDATFTGDGGGVVVSALRILHGPDRIARLFHAIARQHGDILSFQVADINGEPGILRYGNGKLDSVLSFVLEADEHGKTRIKALYALRNPHKLLGVDAAFRIDEKN</sequence>
<feature type="domain" description="RNA polymerase sigma factor 70 region 4 type 2" evidence="3">
    <location>
        <begin position="109"/>
        <end position="157"/>
    </location>
</feature>
<dbReference type="PANTHER" id="PTHR30173">
    <property type="entry name" value="SIGMA 19 FACTOR"/>
    <property type="match status" value="1"/>
</dbReference>
<dbReference type="Proteomes" id="UP000451565">
    <property type="component" value="Unassembled WGS sequence"/>
</dbReference>
<dbReference type="InterPro" id="IPR032710">
    <property type="entry name" value="NTF2-like_dom_sf"/>
</dbReference>